<accession>A0A060YHT5</accession>
<evidence type="ECO:0000256" key="4">
    <source>
        <dbReference type="ARBA" id="ARBA00022737"/>
    </source>
</evidence>
<keyword evidence="5" id="KW-1015">Disulfide bond</keyword>
<keyword evidence="3" id="KW-0732">Signal</keyword>
<dbReference type="PROSITE" id="PS50092">
    <property type="entry name" value="TSP1"/>
    <property type="match status" value="2"/>
</dbReference>
<sequence length="227" mass="25147">VKHVLQCCWGFSTVNGAWSTWTEWTVCNSRCGRGYQKRTRSCTNPAPLNGGAICDGQGIQKLACNPLCPVDGLWTEWSKWSTCGTECTHWRRRECSAPVPKNGGKDCEGMVLQSKNCTDGLCMQSSFYQKSSEFNKDKIDLGYPSAPSTDDVALYVGVVIAVIMCLVISVIVALFVYRKNHRDFDSDIIDTSALNGGFQPVSIKTARTGRRRGVCVCVCVFLYQNNR</sequence>
<dbReference type="SUPFAM" id="SSF82895">
    <property type="entry name" value="TSP-1 type 1 repeat"/>
    <property type="match status" value="2"/>
</dbReference>
<dbReference type="InterPro" id="IPR000884">
    <property type="entry name" value="TSP1_rpt"/>
</dbReference>
<dbReference type="AlphaFoldDB" id="A0A060YHT5"/>
<keyword evidence="6" id="KW-0812">Transmembrane</keyword>
<dbReference type="Proteomes" id="UP000193380">
    <property type="component" value="Unassembled WGS sequence"/>
</dbReference>
<gene>
    <name evidence="7" type="ORF">GSONMT00022312001</name>
</gene>
<dbReference type="PRINTS" id="PR01705">
    <property type="entry name" value="TSP1REPEAT"/>
</dbReference>
<reference evidence="7" key="1">
    <citation type="journal article" date="2014" name="Nat. Commun.">
        <title>The rainbow trout genome provides novel insights into evolution after whole-genome duplication in vertebrates.</title>
        <authorList>
            <person name="Berthelot C."/>
            <person name="Brunet F."/>
            <person name="Chalopin D."/>
            <person name="Juanchich A."/>
            <person name="Bernard M."/>
            <person name="Noel B."/>
            <person name="Bento P."/>
            <person name="Da Silva C."/>
            <person name="Labadie K."/>
            <person name="Alberti A."/>
            <person name="Aury J.M."/>
            <person name="Louis A."/>
            <person name="Dehais P."/>
            <person name="Bardou P."/>
            <person name="Montfort J."/>
            <person name="Klopp C."/>
            <person name="Cabau C."/>
            <person name="Gaspin C."/>
            <person name="Thorgaard G.H."/>
            <person name="Boussaha M."/>
            <person name="Quillet E."/>
            <person name="Guyomard R."/>
            <person name="Galiana D."/>
            <person name="Bobe J."/>
            <person name="Volff J.N."/>
            <person name="Genet C."/>
            <person name="Wincker P."/>
            <person name="Jaillon O."/>
            <person name="Roest Crollius H."/>
            <person name="Guiguen Y."/>
        </authorList>
    </citation>
    <scope>NUCLEOTIDE SEQUENCE [LARGE SCALE GENOMIC DNA]</scope>
</reference>
<protein>
    <submittedName>
        <fullName evidence="7">Uncharacterized protein</fullName>
    </submittedName>
</protein>
<dbReference type="EMBL" id="FR911534">
    <property type="protein sequence ID" value="CDQ91231.1"/>
    <property type="molecule type" value="Genomic_DNA"/>
</dbReference>
<dbReference type="PANTHER" id="PTHR22906">
    <property type="entry name" value="PROPERDIN"/>
    <property type="match status" value="1"/>
</dbReference>
<comment type="subcellular location">
    <subcellularLocation>
        <location evidence="1">Secreted</location>
    </subcellularLocation>
</comment>
<evidence type="ECO:0000256" key="1">
    <source>
        <dbReference type="ARBA" id="ARBA00004613"/>
    </source>
</evidence>
<dbReference type="SMART" id="SM00209">
    <property type="entry name" value="TSP1"/>
    <property type="match status" value="2"/>
</dbReference>
<evidence type="ECO:0000256" key="2">
    <source>
        <dbReference type="ARBA" id="ARBA00022525"/>
    </source>
</evidence>
<feature type="non-terminal residue" evidence="7">
    <location>
        <position position="1"/>
    </location>
</feature>
<dbReference type="InterPro" id="IPR036383">
    <property type="entry name" value="TSP1_rpt_sf"/>
</dbReference>
<dbReference type="FunFam" id="2.20.100.10:FF:000008">
    <property type="entry name" value="Unc-5 netrin receptor C"/>
    <property type="match status" value="1"/>
</dbReference>
<evidence type="ECO:0000256" key="5">
    <source>
        <dbReference type="ARBA" id="ARBA00023157"/>
    </source>
</evidence>
<proteinExistence type="predicted"/>
<keyword evidence="2" id="KW-0964">Secreted</keyword>
<dbReference type="PaxDb" id="8022-A0A060YHT5"/>
<dbReference type="Gene3D" id="2.20.100.10">
    <property type="entry name" value="Thrombospondin type-1 (TSP1) repeat"/>
    <property type="match status" value="2"/>
</dbReference>
<dbReference type="Pfam" id="PF00090">
    <property type="entry name" value="TSP_1"/>
    <property type="match status" value="2"/>
</dbReference>
<evidence type="ECO:0000313" key="8">
    <source>
        <dbReference type="Proteomes" id="UP000193380"/>
    </source>
</evidence>
<organism evidence="7 8">
    <name type="scientific">Oncorhynchus mykiss</name>
    <name type="common">Rainbow trout</name>
    <name type="synonym">Salmo gairdneri</name>
    <dbReference type="NCBI Taxonomy" id="8022"/>
    <lineage>
        <taxon>Eukaryota</taxon>
        <taxon>Metazoa</taxon>
        <taxon>Chordata</taxon>
        <taxon>Craniata</taxon>
        <taxon>Vertebrata</taxon>
        <taxon>Euteleostomi</taxon>
        <taxon>Actinopterygii</taxon>
        <taxon>Neopterygii</taxon>
        <taxon>Teleostei</taxon>
        <taxon>Protacanthopterygii</taxon>
        <taxon>Salmoniformes</taxon>
        <taxon>Salmonidae</taxon>
        <taxon>Salmoninae</taxon>
        <taxon>Oncorhynchus</taxon>
    </lineage>
</organism>
<evidence type="ECO:0000256" key="3">
    <source>
        <dbReference type="ARBA" id="ARBA00022729"/>
    </source>
</evidence>
<dbReference type="InterPro" id="IPR052065">
    <property type="entry name" value="Compl_asym_regulator"/>
</dbReference>
<dbReference type="PANTHER" id="PTHR22906:SF43">
    <property type="entry name" value="PROPERDIN"/>
    <property type="match status" value="1"/>
</dbReference>
<evidence type="ECO:0000313" key="7">
    <source>
        <dbReference type="EMBL" id="CDQ91231.1"/>
    </source>
</evidence>
<keyword evidence="6" id="KW-0472">Membrane</keyword>
<feature type="transmembrane region" description="Helical" evidence="6">
    <location>
        <begin position="152"/>
        <end position="177"/>
    </location>
</feature>
<dbReference type="STRING" id="8022.A0A060YHT5"/>
<reference evidence="7" key="2">
    <citation type="submission" date="2014-03" db="EMBL/GenBank/DDBJ databases">
        <authorList>
            <person name="Genoscope - CEA"/>
        </authorList>
    </citation>
    <scope>NUCLEOTIDE SEQUENCE</scope>
</reference>
<keyword evidence="6" id="KW-1133">Transmembrane helix</keyword>
<keyword evidence="4" id="KW-0677">Repeat</keyword>
<dbReference type="FunFam" id="2.20.100.10:FF:000002">
    <property type="entry name" value="Unc-5 netrin receptor C"/>
    <property type="match status" value="1"/>
</dbReference>
<name>A0A060YHT5_ONCMY</name>
<evidence type="ECO:0000256" key="6">
    <source>
        <dbReference type="SAM" id="Phobius"/>
    </source>
</evidence>